<feature type="transmembrane region" description="Helical" evidence="7">
    <location>
        <begin position="452"/>
        <end position="470"/>
    </location>
</feature>
<feature type="region of interest" description="Disordered" evidence="6">
    <location>
        <begin position="507"/>
        <end position="528"/>
    </location>
</feature>
<evidence type="ECO:0000313" key="9">
    <source>
        <dbReference type="EMBL" id="CAE8595315.1"/>
    </source>
</evidence>
<evidence type="ECO:0000256" key="3">
    <source>
        <dbReference type="ARBA" id="ARBA00022692"/>
    </source>
</evidence>
<evidence type="ECO:0000313" key="10">
    <source>
        <dbReference type="Proteomes" id="UP000654075"/>
    </source>
</evidence>
<keyword evidence="10" id="KW-1185">Reference proteome</keyword>
<feature type="domain" description="Major facilitator superfamily (MFS) profile" evidence="8">
    <location>
        <begin position="23"/>
        <end position="501"/>
    </location>
</feature>
<dbReference type="GO" id="GO:0016020">
    <property type="term" value="C:membrane"/>
    <property type="evidence" value="ECO:0007669"/>
    <property type="project" value="UniProtKB-SubCell"/>
</dbReference>
<dbReference type="InterPro" id="IPR036259">
    <property type="entry name" value="MFS_trans_sf"/>
</dbReference>
<evidence type="ECO:0000256" key="1">
    <source>
        <dbReference type="ARBA" id="ARBA00004141"/>
    </source>
</evidence>
<reference evidence="9" key="1">
    <citation type="submission" date="2021-02" db="EMBL/GenBank/DDBJ databases">
        <authorList>
            <person name="Dougan E. K."/>
            <person name="Rhodes N."/>
            <person name="Thang M."/>
            <person name="Chan C."/>
        </authorList>
    </citation>
    <scope>NUCLEOTIDE SEQUENCE</scope>
</reference>
<dbReference type="InterPro" id="IPR011701">
    <property type="entry name" value="MFS"/>
</dbReference>
<gene>
    <name evidence="9" type="ORF">PGLA1383_LOCUS13826</name>
</gene>
<feature type="transmembrane region" description="Helical" evidence="7">
    <location>
        <begin position="62"/>
        <end position="84"/>
    </location>
</feature>
<feature type="transmembrane region" description="Helical" evidence="7">
    <location>
        <begin position="153"/>
        <end position="177"/>
    </location>
</feature>
<evidence type="ECO:0000256" key="2">
    <source>
        <dbReference type="ARBA" id="ARBA00022448"/>
    </source>
</evidence>
<name>A0A813E507_POLGL</name>
<dbReference type="PANTHER" id="PTHR23504:SF15">
    <property type="entry name" value="MAJOR FACILITATOR SUPERFAMILY (MFS) PROFILE DOMAIN-CONTAINING PROTEIN"/>
    <property type="match status" value="1"/>
</dbReference>
<feature type="transmembrane region" description="Helical" evidence="7">
    <location>
        <begin position="406"/>
        <end position="431"/>
    </location>
</feature>
<dbReference type="CDD" id="cd17330">
    <property type="entry name" value="MFS_SLC46_TetA_like"/>
    <property type="match status" value="1"/>
</dbReference>
<dbReference type="PRINTS" id="PR01035">
    <property type="entry name" value="TCRTETA"/>
</dbReference>
<proteinExistence type="predicted"/>
<dbReference type="PANTHER" id="PTHR23504">
    <property type="entry name" value="MAJOR FACILITATOR SUPERFAMILY DOMAIN-CONTAINING PROTEIN 10"/>
    <property type="match status" value="1"/>
</dbReference>
<comment type="caution">
    <text evidence="9">The sequence shown here is derived from an EMBL/GenBank/DDBJ whole genome shotgun (WGS) entry which is preliminary data.</text>
</comment>
<keyword evidence="2" id="KW-0813">Transport</keyword>
<keyword evidence="5 7" id="KW-0472">Membrane</keyword>
<feature type="transmembrane region" description="Helical" evidence="7">
    <location>
        <begin position="23"/>
        <end position="42"/>
    </location>
</feature>
<protein>
    <recommendedName>
        <fullName evidence="8">Major facilitator superfamily (MFS) profile domain-containing protein</fullName>
    </recommendedName>
</protein>
<dbReference type="OrthoDB" id="414765at2759"/>
<dbReference type="GO" id="GO:0022857">
    <property type="term" value="F:transmembrane transporter activity"/>
    <property type="evidence" value="ECO:0007669"/>
    <property type="project" value="InterPro"/>
</dbReference>
<dbReference type="PROSITE" id="PS50850">
    <property type="entry name" value="MFS"/>
    <property type="match status" value="1"/>
</dbReference>
<feature type="transmembrane region" description="Helical" evidence="7">
    <location>
        <begin position="375"/>
        <end position="394"/>
    </location>
</feature>
<evidence type="ECO:0000256" key="4">
    <source>
        <dbReference type="ARBA" id="ARBA00022989"/>
    </source>
</evidence>
<feature type="transmembrane region" description="Helical" evidence="7">
    <location>
        <begin position="307"/>
        <end position="332"/>
    </location>
</feature>
<keyword evidence="4 7" id="KW-1133">Transmembrane helix</keyword>
<dbReference type="Pfam" id="PF07690">
    <property type="entry name" value="MFS_1"/>
    <property type="match status" value="2"/>
</dbReference>
<dbReference type="InterPro" id="IPR020846">
    <property type="entry name" value="MFS_dom"/>
</dbReference>
<dbReference type="SUPFAM" id="SSF103473">
    <property type="entry name" value="MFS general substrate transporter"/>
    <property type="match status" value="1"/>
</dbReference>
<dbReference type="OMA" id="RAYATQP"/>
<keyword evidence="3 7" id="KW-0812">Transmembrane</keyword>
<evidence type="ECO:0000259" key="8">
    <source>
        <dbReference type="PROSITE" id="PS50850"/>
    </source>
</evidence>
<evidence type="ECO:0000256" key="7">
    <source>
        <dbReference type="SAM" id="Phobius"/>
    </source>
</evidence>
<dbReference type="InterPro" id="IPR001958">
    <property type="entry name" value="Tet-R_TetA/multi-R_MdtG-like"/>
</dbReference>
<feature type="transmembrane region" description="Helical" evidence="7">
    <location>
        <begin position="119"/>
        <end position="141"/>
    </location>
</feature>
<dbReference type="Proteomes" id="UP000654075">
    <property type="component" value="Unassembled WGS sequence"/>
</dbReference>
<dbReference type="AlphaFoldDB" id="A0A813E507"/>
<accession>A0A813E507</accession>
<evidence type="ECO:0000256" key="5">
    <source>
        <dbReference type="ARBA" id="ARBA00023136"/>
    </source>
</evidence>
<feature type="transmembrane region" description="Helical" evidence="7">
    <location>
        <begin position="344"/>
        <end position="363"/>
    </location>
</feature>
<feature type="transmembrane region" description="Helical" evidence="7">
    <location>
        <begin position="197"/>
        <end position="218"/>
    </location>
</feature>
<feature type="transmembrane region" description="Helical" evidence="7">
    <location>
        <begin position="482"/>
        <end position="500"/>
    </location>
</feature>
<feature type="transmembrane region" description="Helical" evidence="7">
    <location>
        <begin position="96"/>
        <end position="113"/>
    </location>
</feature>
<comment type="subcellular location">
    <subcellularLocation>
        <location evidence="1">Membrane</location>
        <topology evidence="1">Multi-pass membrane protein</topology>
    </subcellularLocation>
</comment>
<dbReference type="Gene3D" id="1.20.1250.20">
    <property type="entry name" value="MFS general substrate transporter like domains"/>
    <property type="match status" value="1"/>
</dbReference>
<organism evidence="9 10">
    <name type="scientific">Polarella glacialis</name>
    <name type="common">Dinoflagellate</name>
    <dbReference type="NCBI Taxonomy" id="89957"/>
    <lineage>
        <taxon>Eukaryota</taxon>
        <taxon>Sar</taxon>
        <taxon>Alveolata</taxon>
        <taxon>Dinophyceae</taxon>
        <taxon>Suessiales</taxon>
        <taxon>Suessiaceae</taxon>
        <taxon>Polarella</taxon>
    </lineage>
</organism>
<sequence>MVRVAPEGQHGDGEPRPKLTNKILFVLGSMNMIDCINVNLLTPYVVEMVSNFLEKSPEDPEVAHTVGLLIGLYSLCEVCFSVVWGTLADRIGRKPVLLIGLGGSVIAPIMFGLGTSLPVIFAARALDGFFCGNMGVTRTYLGEIVDETNEAQGFGFLAVCFSLGLFIGPILGGELVYPARIFPSIFADTIFDTHPYLLPNLTYAVFAAVAWVIGALFLEETLPRSQRCKWPWERRAPIGEEEMPQALFLQHSVSSEPGGLRRQISGTDPQGSPAAFQAEESEDSVRAEVSAVESPSRCYPASLLQVIMAYCVLSGFGAAGNQVFILIVSLPRDVDGFAFGPREIGALQNVAAVALMLTQCVIYPKATKRFGFLRVFMFGWVCQNVGYLLFPVYGLFADPKFHVWRYVPLGCMQALLALGGGCMYPTAFAFINRAAAGQDRGAVNGWANSSGALVRAVCPAAAAFLLTVGNTKSHPLGRYLPLYINAVLGSFCLLLAMPGLRKADQQSLQSQGSARKPPLRQAAQSSCTTSLQDASAAAISRREPLVGSA</sequence>
<feature type="region of interest" description="Disordered" evidence="6">
    <location>
        <begin position="256"/>
        <end position="278"/>
    </location>
</feature>
<dbReference type="EMBL" id="CAJNNV010007756">
    <property type="protein sequence ID" value="CAE8595315.1"/>
    <property type="molecule type" value="Genomic_DNA"/>
</dbReference>
<evidence type="ECO:0000256" key="6">
    <source>
        <dbReference type="SAM" id="MobiDB-lite"/>
    </source>
</evidence>